<name>A0A554SGB4_9ACTN</name>
<proteinExistence type="predicted"/>
<dbReference type="Proteomes" id="UP000316988">
    <property type="component" value="Unassembled WGS sequence"/>
</dbReference>
<dbReference type="EMBL" id="VLNT01000002">
    <property type="protein sequence ID" value="TSD65385.1"/>
    <property type="molecule type" value="Genomic_DNA"/>
</dbReference>
<reference evidence="1 2" key="1">
    <citation type="submission" date="2019-07" db="EMBL/GenBank/DDBJ databases">
        <authorList>
            <person name="Zhao L.H."/>
        </authorList>
    </citation>
    <scope>NUCLEOTIDE SEQUENCE [LARGE SCALE GENOMIC DNA]</scope>
    <source>
        <strain evidence="1 2">Co35</strain>
    </source>
</reference>
<dbReference type="RefSeq" id="WP_143911511.1">
    <property type="nucleotide sequence ID" value="NZ_VLNT01000002.1"/>
</dbReference>
<protein>
    <submittedName>
        <fullName evidence="1">Cobalamin biosynthesis protein CbiX</fullName>
    </submittedName>
</protein>
<dbReference type="Gene3D" id="3.40.50.1400">
    <property type="match status" value="1"/>
</dbReference>
<comment type="caution">
    <text evidence="1">The sequence shown here is derived from an EMBL/GenBank/DDBJ whole genome shotgun (WGS) entry which is preliminary data.</text>
</comment>
<accession>A0A554SGB4</accession>
<gene>
    <name evidence="1" type="ORF">FNM00_02850</name>
</gene>
<sequence length="232" mass="24114">MTKATLVVCAQGVETHAGRAALASVVQGVRRETREFDVVDAFVGTQHPDVAEVVAQLPGRRVVVPLTLWHDDEVEARLRHLASALPGVTVAAPIGPDWLLAELGVRRLIEAGARPGDSIVLAAGPAGSVRARHDIAKAARLLSAVWGGRVHVAGDMSGPELAEAIDIARAYQRRVVVSIYALTMSQATSRIGRLGADVVTAPLLSAGAGEPGVISLVLARATARGSSLAMGR</sequence>
<dbReference type="SUPFAM" id="SSF53800">
    <property type="entry name" value="Chelatase"/>
    <property type="match status" value="1"/>
</dbReference>
<dbReference type="AlphaFoldDB" id="A0A554SGB4"/>
<organism evidence="1 2">
    <name type="scientific">Aeromicrobium piscarium</name>
    <dbReference type="NCBI Taxonomy" id="2590901"/>
    <lineage>
        <taxon>Bacteria</taxon>
        <taxon>Bacillati</taxon>
        <taxon>Actinomycetota</taxon>
        <taxon>Actinomycetes</taxon>
        <taxon>Propionibacteriales</taxon>
        <taxon>Nocardioidaceae</taxon>
        <taxon>Aeromicrobium</taxon>
    </lineage>
</organism>
<keyword evidence="2" id="KW-1185">Reference proteome</keyword>
<evidence type="ECO:0000313" key="1">
    <source>
        <dbReference type="EMBL" id="TSD65385.1"/>
    </source>
</evidence>
<evidence type="ECO:0000313" key="2">
    <source>
        <dbReference type="Proteomes" id="UP000316988"/>
    </source>
</evidence>
<dbReference type="OrthoDB" id="7345302at2"/>